<dbReference type="SUPFAM" id="SSF52317">
    <property type="entry name" value="Class I glutamine amidotransferase-like"/>
    <property type="match status" value="1"/>
</dbReference>
<dbReference type="GO" id="GO:0005829">
    <property type="term" value="C:cytosol"/>
    <property type="evidence" value="ECO:0007669"/>
    <property type="project" value="TreeGrafter"/>
</dbReference>
<protein>
    <submittedName>
        <fullName evidence="1">Unannotated protein</fullName>
    </submittedName>
</protein>
<accession>A0A6J6HKK4</accession>
<dbReference type="PROSITE" id="PS51273">
    <property type="entry name" value="GATASE_TYPE_1"/>
    <property type="match status" value="1"/>
</dbReference>
<sequence length="231" mass="25286">MPEARRPRIAILGRFAESTSVTRYAGVVNARRLLELVWAAGGEPLTLLPIANSNWAERLQGIDGVLMPGGSDINPERYGEKAESSELYGIDDLQDEVDLSLVTHVFEQGIPLLTICRGTQLTNVALGGTLLQHMDNPHYHHVAEVSFDENAKELGLTTPTLQASCYHHQALKNLGRGVVAIAHAGEGHVEAVRYEGAKNWAFGLQWHPEDNYDSDAEQLAIVKTFIEAARG</sequence>
<dbReference type="InterPro" id="IPR029062">
    <property type="entry name" value="Class_I_gatase-like"/>
</dbReference>
<dbReference type="PANTHER" id="PTHR43235:SF1">
    <property type="entry name" value="GLUTAMINE AMIDOTRANSFERASE PB2B2.05-RELATED"/>
    <property type="match status" value="1"/>
</dbReference>
<dbReference type="Pfam" id="PF07722">
    <property type="entry name" value="Peptidase_C26"/>
    <property type="match status" value="1"/>
</dbReference>
<dbReference type="PANTHER" id="PTHR43235">
    <property type="entry name" value="GLUTAMINE AMIDOTRANSFERASE PB2B2.05-RELATED"/>
    <property type="match status" value="1"/>
</dbReference>
<name>A0A6J6HKK4_9ZZZZ</name>
<dbReference type="InterPro" id="IPR044668">
    <property type="entry name" value="PuuD-like"/>
</dbReference>
<dbReference type="GO" id="GO:0016811">
    <property type="term" value="F:hydrolase activity, acting on carbon-nitrogen (but not peptide) bonds, in linear amides"/>
    <property type="evidence" value="ECO:0007669"/>
    <property type="project" value="InterPro"/>
</dbReference>
<dbReference type="AlphaFoldDB" id="A0A6J6HKK4"/>
<gene>
    <name evidence="1" type="ORF">UFOPK1843_00988</name>
</gene>
<reference evidence="1" key="1">
    <citation type="submission" date="2020-05" db="EMBL/GenBank/DDBJ databases">
        <authorList>
            <person name="Chiriac C."/>
            <person name="Salcher M."/>
            <person name="Ghai R."/>
            <person name="Kavagutti S V."/>
        </authorList>
    </citation>
    <scope>NUCLEOTIDE SEQUENCE</scope>
</reference>
<dbReference type="EMBL" id="CAEZUR010000087">
    <property type="protein sequence ID" value="CAB4613640.1"/>
    <property type="molecule type" value="Genomic_DNA"/>
</dbReference>
<dbReference type="InterPro" id="IPR011697">
    <property type="entry name" value="Peptidase_C26"/>
</dbReference>
<evidence type="ECO:0000313" key="1">
    <source>
        <dbReference type="EMBL" id="CAB4613640.1"/>
    </source>
</evidence>
<dbReference type="Gene3D" id="3.40.50.880">
    <property type="match status" value="1"/>
</dbReference>
<organism evidence="1">
    <name type="scientific">freshwater metagenome</name>
    <dbReference type="NCBI Taxonomy" id="449393"/>
    <lineage>
        <taxon>unclassified sequences</taxon>
        <taxon>metagenomes</taxon>
        <taxon>ecological metagenomes</taxon>
    </lineage>
</organism>
<dbReference type="CDD" id="cd01745">
    <property type="entry name" value="GATase1_2"/>
    <property type="match status" value="1"/>
</dbReference>
<proteinExistence type="predicted"/>